<keyword evidence="7 14" id="KW-0812">Transmembrane</keyword>
<evidence type="ECO:0000256" key="5">
    <source>
        <dbReference type="ARBA" id="ARBA00022676"/>
    </source>
</evidence>
<dbReference type="EMBL" id="PKPP01005433">
    <property type="protein sequence ID" value="PWA60135.1"/>
    <property type="molecule type" value="Genomic_DNA"/>
</dbReference>
<dbReference type="GO" id="GO:0008360">
    <property type="term" value="P:regulation of cell shape"/>
    <property type="evidence" value="ECO:0007669"/>
    <property type="project" value="UniProtKB-KW"/>
</dbReference>
<protein>
    <recommendedName>
        <fullName evidence="12">1,3-beta-glucan synthase</fullName>
        <ecNumber evidence="3">2.4.1.34</ecNumber>
    </recommendedName>
    <alternativeName>
        <fullName evidence="12">1,3-beta-glucan synthase</fullName>
    </alternativeName>
</protein>
<feature type="transmembrane region" description="Helical" evidence="14">
    <location>
        <begin position="546"/>
        <end position="568"/>
    </location>
</feature>
<dbReference type="STRING" id="35608.A0A2U1MFU5"/>
<evidence type="ECO:0000313" key="17">
    <source>
        <dbReference type="Proteomes" id="UP000245207"/>
    </source>
</evidence>
<dbReference type="InterPro" id="IPR026899">
    <property type="entry name" value="FKS1-like_dom1"/>
</dbReference>
<evidence type="ECO:0000256" key="9">
    <source>
        <dbReference type="ARBA" id="ARBA00022989"/>
    </source>
</evidence>
<dbReference type="SMART" id="SM01205">
    <property type="entry name" value="FKS1_dom1"/>
    <property type="match status" value="1"/>
</dbReference>
<keyword evidence="9 14" id="KW-1133">Transmembrane helix</keyword>
<proteinExistence type="inferred from homology"/>
<evidence type="ECO:0000256" key="4">
    <source>
        <dbReference type="ARBA" id="ARBA00022475"/>
    </source>
</evidence>
<comment type="catalytic activity">
    <reaction evidence="13">
        <text>[(1-&gt;3)-beta-D-glucosyl](n) + UDP-alpha-D-glucose = [(1-&gt;3)-beta-D-glucosyl](n+1) + UDP + H(+)</text>
        <dbReference type="Rhea" id="RHEA:21476"/>
        <dbReference type="Rhea" id="RHEA-COMP:11146"/>
        <dbReference type="Rhea" id="RHEA-COMP:14303"/>
        <dbReference type="ChEBI" id="CHEBI:15378"/>
        <dbReference type="ChEBI" id="CHEBI:37671"/>
        <dbReference type="ChEBI" id="CHEBI:58223"/>
        <dbReference type="ChEBI" id="CHEBI:58885"/>
        <dbReference type="EC" id="2.4.1.34"/>
    </reaction>
</comment>
<evidence type="ECO:0000259" key="15">
    <source>
        <dbReference type="SMART" id="SM01205"/>
    </source>
</evidence>
<feature type="transmembrane region" description="Helical" evidence="14">
    <location>
        <begin position="625"/>
        <end position="648"/>
    </location>
</feature>
<keyword evidence="4" id="KW-1003">Cell membrane</keyword>
<dbReference type="PANTHER" id="PTHR12741">
    <property type="entry name" value="LYST-INTERACTING PROTEIN LIP5 DOPAMINE RESPONSIVE PROTEIN DRG-1"/>
    <property type="match status" value="1"/>
</dbReference>
<dbReference type="Pfam" id="PF04652">
    <property type="entry name" value="Vta1"/>
    <property type="match status" value="1"/>
</dbReference>
<dbReference type="GO" id="GO:0071555">
    <property type="term" value="P:cell wall organization"/>
    <property type="evidence" value="ECO:0007669"/>
    <property type="project" value="UniProtKB-KW"/>
</dbReference>
<evidence type="ECO:0000256" key="1">
    <source>
        <dbReference type="ARBA" id="ARBA00004651"/>
    </source>
</evidence>
<evidence type="ECO:0000256" key="8">
    <source>
        <dbReference type="ARBA" id="ARBA00022960"/>
    </source>
</evidence>
<feature type="transmembrane region" description="Helical" evidence="14">
    <location>
        <begin position="580"/>
        <end position="600"/>
    </location>
</feature>
<evidence type="ECO:0000256" key="13">
    <source>
        <dbReference type="ARBA" id="ARBA00047777"/>
    </source>
</evidence>
<dbReference type="Pfam" id="PF14288">
    <property type="entry name" value="FKS1_dom1"/>
    <property type="match status" value="1"/>
</dbReference>
<evidence type="ECO:0000256" key="2">
    <source>
        <dbReference type="ARBA" id="ARBA00009040"/>
    </source>
</evidence>
<keyword evidence="11" id="KW-0961">Cell wall biogenesis/degradation</keyword>
<evidence type="ECO:0000256" key="3">
    <source>
        <dbReference type="ARBA" id="ARBA00012589"/>
    </source>
</evidence>
<evidence type="ECO:0000256" key="10">
    <source>
        <dbReference type="ARBA" id="ARBA00023136"/>
    </source>
</evidence>
<reference evidence="16 17" key="1">
    <citation type="journal article" date="2018" name="Mol. Plant">
        <title>The genome of Artemisia annua provides insight into the evolution of Asteraceae family and artemisinin biosynthesis.</title>
        <authorList>
            <person name="Shen Q."/>
            <person name="Zhang L."/>
            <person name="Liao Z."/>
            <person name="Wang S."/>
            <person name="Yan T."/>
            <person name="Shi P."/>
            <person name="Liu M."/>
            <person name="Fu X."/>
            <person name="Pan Q."/>
            <person name="Wang Y."/>
            <person name="Lv Z."/>
            <person name="Lu X."/>
            <person name="Zhang F."/>
            <person name="Jiang W."/>
            <person name="Ma Y."/>
            <person name="Chen M."/>
            <person name="Hao X."/>
            <person name="Li L."/>
            <person name="Tang Y."/>
            <person name="Lv G."/>
            <person name="Zhou Y."/>
            <person name="Sun X."/>
            <person name="Brodelius P.E."/>
            <person name="Rose J.K.C."/>
            <person name="Tang K."/>
        </authorList>
    </citation>
    <scope>NUCLEOTIDE SEQUENCE [LARGE SCALE GENOMIC DNA]</scope>
    <source>
        <strain evidence="17">cv. Huhao1</strain>
        <tissue evidence="16">Leaf</tissue>
    </source>
</reference>
<evidence type="ECO:0000256" key="14">
    <source>
        <dbReference type="SAM" id="Phobius"/>
    </source>
</evidence>
<gene>
    <name evidence="16" type="ORF">CTI12_AA384480</name>
</gene>
<dbReference type="AlphaFoldDB" id="A0A2U1MFU5"/>
<keyword evidence="17" id="KW-1185">Reference proteome</keyword>
<dbReference type="OrthoDB" id="1880850at2759"/>
<comment type="caution">
    <text evidence="16">The sequence shown here is derived from an EMBL/GenBank/DDBJ whole genome shotgun (WGS) entry which is preliminary data.</text>
</comment>
<keyword evidence="8" id="KW-0133">Cell shape</keyword>
<feature type="domain" description="1,3-beta-glucan synthase component FKS1-like" evidence="15">
    <location>
        <begin position="316"/>
        <end position="432"/>
    </location>
</feature>
<dbReference type="GO" id="GO:0005886">
    <property type="term" value="C:plasma membrane"/>
    <property type="evidence" value="ECO:0007669"/>
    <property type="project" value="UniProtKB-SubCell"/>
</dbReference>
<dbReference type="GO" id="GO:0003843">
    <property type="term" value="F:1,3-beta-D-glucan synthase activity"/>
    <property type="evidence" value="ECO:0007669"/>
    <property type="project" value="UniProtKB-EC"/>
</dbReference>
<dbReference type="EC" id="2.4.1.34" evidence="3"/>
<evidence type="ECO:0000256" key="6">
    <source>
        <dbReference type="ARBA" id="ARBA00022679"/>
    </source>
</evidence>
<evidence type="ECO:0000256" key="12">
    <source>
        <dbReference type="ARBA" id="ARBA00032165"/>
    </source>
</evidence>
<accession>A0A2U1MFU5</accession>
<dbReference type="Gene3D" id="1.25.40.270">
    <property type="entry name" value="Vacuolar protein sorting-associated protein vta1"/>
    <property type="match status" value="1"/>
</dbReference>
<name>A0A2U1MFU5_ARTAN</name>
<keyword evidence="6 16" id="KW-0808">Transferase</keyword>
<organism evidence="16 17">
    <name type="scientific">Artemisia annua</name>
    <name type="common">Sweet wormwood</name>
    <dbReference type="NCBI Taxonomy" id="35608"/>
    <lineage>
        <taxon>Eukaryota</taxon>
        <taxon>Viridiplantae</taxon>
        <taxon>Streptophyta</taxon>
        <taxon>Embryophyta</taxon>
        <taxon>Tracheophyta</taxon>
        <taxon>Spermatophyta</taxon>
        <taxon>Magnoliopsida</taxon>
        <taxon>eudicotyledons</taxon>
        <taxon>Gunneridae</taxon>
        <taxon>Pentapetalae</taxon>
        <taxon>asterids</taxon>
        <taxon>campanulids</taxon>
        <taxon>Asterales</taxon>
        <taxon>Asteraceae</taxon>
        <taxon>Asteroideae</taxon>
        <taxon>Anthemideae</taxon>
        <taxon>Artemisiinae</taxon>
        <taxon>Artemisia</taxon>
    </lineage>
</organism>
<dbReference type="Proteomes" id="UP000245207">
    <property type="component" value="Unassembled WGS sequence"/>
</dbReference>
<evidence type="ECO:0000313" key="16">
    <source>
        <dbReference type="EMBL" id="PWA60135.1"/>
    </source>
</evidence>
<comment type="similarity">
    <text evidence="2">Belongs to the glycosyltransferase 48 family.</text>
</comment>
<dbReference type="PANTHER" id="PTHR12741:SF110">
    <property type="entry name" value="1,3-BETA-GLUCAN SYNTHASE"/>
    <property type="match status" value="1"/>
</dbReference>
<comment type="subcellular location">
    <subcellularLocation>
        <location evidence="1">Cell membrane</location>
        <topology evidence="1">Multi-pass membrane protein</topology>
    </subcellularLocation>
</comment>
<evidence type="ECO:0000256" key="11">
    <source>
        <dbReference type="ARBA" id="ARBA00023316"/>
    </source>
</evidence>
<dbReference type="InterPro" id="IPR023175">
    <property type="entry name" value="Vta1/CALS_N_sf"/>
</dbReference>
<evidence type="ECO:0000256" key="7">
    <source>
        <dbReference type="ARBA" id="ARBA00022692"/>
    </source>
</evidence>
<sequence>MAYNRRGSGQQPSARLLRTQTDGSLGSESMMDSEVVPSSLVKIAPILRVANEVEPSNPRVAYLCRFYAFEQAHKLDPKSSGRGVRQFKTALLQRLEKEDKTTLAARTMSDAREMQSFYQHYYTKYIQALQKADKADRTRLTKAYQTAAVLFEVVKAVNFTESVDVADEILEAHNKIAEKTEMYVPYNILPLDPDSSNQAIMRYPEIQASVSALRNTRGLPWPNGYKKKAHEDILDWLKEIFGFQKYNVANQREHLILLLANVHIRQFPNPDQQPKLDDWAVTEVMKKLFKNYKKWCKYLDRKSSLWLPSIQQEVQQRKLLYMGLYLLIWGEAANLRFMPECLCYIYHHMAFEVYGILAGSVNPLTRENIKPAYGGEKEAFLKKVVTPIYKTIAQEAIKSNGGRSKHSRWRNYDDLNEYFWSADCFRLGWPMRNDTNFFCQNLDYVKKHGKRFKAATSEKQANSDHSIGNIDFVETDTSEKQAKSDHSIGKINFVETDSYWHIFRSFDRMWSFFILSLQAMIIIAWNGSGSLSSIFDGVMFKRVLSIFITAAVLKLAQAVLDIFMMWKARFSMSFYVKLRYLLKALSAAAWVVVLPITYSYSWNNPSGFEETVKNWFGNGPSSPSLFIIAVVIYLSPNILSGLLFLLPVIRRNLERSDYKIVKFIMWWSQLSLYVGRGMHEDPMSLIKFNTVWNCLLIVDLCSFVVNLSDTRRKLGFAFHWIAKILAQSGLVGK</sequence>
<dbReference type="FunFam" id="1.25.40.270:FF:000002">
    <property type="entry name" value="callose synthase 3"/>
    <property type="match status" value="1"/>
</dbReference>
<feature type="transmembrane region" description="Helical" evidence="14">
    <location>
        <begin position="509"/>
        <end position="526"/>
    </location>
</feature>
<keyword evidence="5" id="KW-0328">Glycosyltransferase</keyword>
<keyword evidence="10 14" id="KW-0472">Membrane</keyword>
<dbReference type="InterPro" id="IPR039431">
    <property type="entry name" value="Vta1/CALS_N"/>
</dbReference>